<keyword evidence="4" id="KW-1185">Reference proteome</keyword>
<organism evidence="3 4">
    <name type="scientific">Spirosoma agri</name>
    <dbReference type="NCBI Taxonomy" id="1987381"/>
    <lineage>
        <taxon>Bacteria</taxon>
        <taxon>Pseudomonadati</taxon>
        <taxon>Bacteroidota</taxon>
        <taxon>Cytophagia</taxon>
        <taxon>Cytophagales</taxon>
        <taxon>Cytophagaceae</taxon>
        <taxon>Spirosoma</taxon>
    </lineage>
</organism>
<dbReference type="InterPro" id="IPR036291">
    <property type="entry name" value="NAD(P)-bd_dom_sf"/>
</dbReference>
<dbReference type="PRINTS" id="PR00081">
    <property type="entry name" value="GDHRDH"/>
</dbReference>
<evidence type="ECO:0000313" key="4">
    <source>
        <dbReference type="Proteomes" id="UP000477386"/>
    </source>
</evidence>
<dbReference type="AlphaFoldDB" id="A0A6M0IIU0"/>
<reference evidence="3 4" key="1">
    <citation type="submission" date="2020-02" db="EMBL/GenBank/DDBJ databases">
        <title>Draft genome sequence of two Spirosoma agri KCTC 52727 and Spirosoma terrae KCTC 52035.</title>
        <authorList>
            <person name="Rojas J."/>
            <person name="Ambika Manirajan B."/>
            <person name="Ratering S."/>
            <person name="Suarez C."/>
            <person name="Schnell S."/>
        </authorList>
    </citation>
    <scope>NUCLEOTIDE SEQUENCE [LARGE SCALE GENOMIC DNA]</scope>
    <source>
        <strain evidence="3 4">KCTC 52727</strain>
    </source>
</reference>
<keyword evidence="2" id="KW-0560">Oxidoreductase</keyword>
<accession>A0A6M0IIU0</accession>
<evidence type="ECO:0000313" key="3">
    <source>
        <dbReference type="EMBL" id="NEU68169.1"/>
    </source>
</evidence>
<dbReference type="GO" id="GO:0016616">
    <property type="term" value="F:oxidoreductase activity, acting on the CH-OH group of donors, NAD or NADP as acceptor"/>
    <property type="evidence" value="ECO:0007669"/>
    <property type="project" value="TreeGrafter"/>
</dbReference>
<evidence type="ECO:0000256" key="1">
    <source>
        <dbReference type="ARBA" id="ARBA00006484"/>
    </source>
</evidence>
<gene>
    <name evidence="3" type="ORF">GK091_14855</name>
</gene>
<dbReference type="RefSeq" id="WP_164039681.1">
    <property type="nucleotide sequence ID" value="NZ_JAAGNZ010000001.1"/>
</dbReference>
<dbReference type="EMBL" id="JAAGNZ010000001">
    <property type="protein sequence ID" value="NEU68169.1"/>
    <property type="molecule type" value="Genomic_DNA"/>
</dbReference>
<evidence type="ECO:0000256" key="2">
    <source>
        <dbReference type="ARBA" id="ARBA00023002"/>
    </source>
</evidence>
<dbReference type="Pfam" id="PF13561">
    <property type="entry name" value="adh_short_C2"/>
    <property type="match status" value="1"/>
</dbReference>
<dbReference type="PRINTS" id="PR00080">
    <property type="entry name" value="SDRFAMILY"/>
</dbReference>
<comment type="caution">
    <text evidence="3">The sequence shown here is derived from an EMBL/GenBank/DDBJ whole genome shotgun (WGS) entry which is preliminary data.</text>
</comment>
<dbReference type="PANTHER" id="PTHR42760">
    <property type="entry name" value="SHORT-CHAIN DEHYDROGENASES/REDUCTASES FAMILY MEMBER"/>
    <property type="match status" value="1"/>
</dbReference>
<proteinExistence type="inferred from homology"/>
<sequence length="266" mass="28562">MNTTERSLHRTGPVAFITGGSRGIGYGIAQHLARAGFDLAINGVRPEEAVNDALDDLRKLGSDVLYCPGDIASAEARLTMVERIKSHFGRLNVLVNNAGVAPNERRDILDATEESFHYVLSTNLQGPYFLTQSVANWLIAQSGQQADFWGCIINVSSVSATVASVNRGEYCVAKAGLSMATQLFAVRLGEYNIPVYEVRPGIIKTDMTAGVTAKYDALLESGLCVQKRWGLADDVGRAVAALARGDFPYSTGQVILVDGGLTLPRL</sequence>
<dbReference type="FunFam" id="3.40.50.720:FF:000173">
    <property type="entry name" value="3-oxoacyl-[acyl-carrier protein] reductase"/>
    <property type="match status" value="1"/>
</dbReference>
<dbReference type="Proteomes" id="UP000477386">
    <property type="component" value="Unassembled WGS sequence"/>
</dbReference>
<dbReference type="InterPro" id="IPR002347">
    <property type="entry name" value="SDR_fam"/>
</dbReference>
<dbReference type="SUPFAM" id="SSF51735">
    <property type="entry name" value="NAD(P)-binding Rossmann-fold domains"/>
    <property type="match status" value="1"/>
</dbReference>
<comment type="similarity">
    <text evidence="1">Belongs to the short-chain dehydrogenases/reductases (SDR) family.</text>
</comment>
<dbReference type="NCBIfam" id="NF009386">
    <property type="entry name" value="PRK12745.1"/>
    <property type="match status" value="1"/>
</dbReference>
<protein>
    <submittedName>
        <fullName evidence="3">3-ketoacyl-ACP reductase</fullName>
    </submittedName>
</protein>
<name>A0A6M0IIU0_9BACT</name>
<dbReference type="Gene3D" id="3.40.50.720">
    <property type="entry name" value="NAD(P)-binding Rossmann-like Domain"/>
    <property type="match status" value="1"/>
</dbReference>